<keyword evidence="1" id="KW-1133">Transmembrane helix</keyword>
<evidence type="ECO:0000313" key="2">
    <source>
        <dbReference type="EMBL" id="SDI96267.1"/>
    </source>
</evidence>
<dbReference type="Proteomes" id="UP000199093">
    <property type="component" value="Unassembled WGS sequence"/>
</dbReference>
<keyword evidence="1" id="KW-0812">Transmembrane</keyword>
<gene>
    <name evidence="2" type="ORF">SAMN04487993_1013133</name>
</gene>
<name>A0A1G8PUX3_9RHOB</name>
<keyword evidence="1" id="KW-0472">Membrane</keyword>
<keyword evidence="3" id="KW-1185">Reference proteome</keyword>
<evidence type="ECO:0000313" key="3">
    <source>
        <dbReference type="Proteomes" id="UP000199093"/>
    </source>
</evidence>
<protein>
    <recommendedName>
        <fullName evidence="4">Holin</fullName>
    </recommendedName>
</protein>
<feature type="transmembrane region" description="Helical" evidence="1">
    <location>
        <begin position="32"/>
        <end position="49"/>
    </location>
</feature>
<dbReference type="EMBL" id="FNEJ01000013">
    <property type="protein sequence ID" value="SDI96267.1"/>
    <property type="molecule type" value="Genomic_DNA"/>
</dbReference>
<reference evidence="2 3" key="1">
    <citation type="submission" date="2016-10" db="EMBL/GenBank/DDBJ databases">
        <authorList>
            <person name="de Groot N.N."/>
        </authorList>
    </citation>
    <scope>NUCLEOTIDE SEQUENCE [LARGE SCALE GENOMIC DNA]</scope>
    <source>
        <strain evidence="2 3">DSM 26424</strain>
    </source>
</reference>
<evidence type="ECO:0000256" key="1">
    <source>
        <dbReference type="SAM" id="Phobius"/>
    </source>
</evidence>
<sequence>MDWLRSHVLGWTTSAAAALTAAQIVTPSFADWILDWIVVGLVAVAARLAKRT</sequence>
<dbReference type="STRING" id="555512.SAMN04487993_1013133"/>
<proteinExistence type="predicted"/>
<evidence type="ECO:0008006" key="4">
    <source>
        <dbReference type="Google" id="ProtNLM"/>
    </source>
</evidence>
<organism evidence="2 3">
    <name type="scientific">Salipiger marinus</name>
    <dbReference type="NCBI Taxonomy" id="555512"/>
    <lineage>
        <taxon>Bacteria</taxon>
        <taxon>Pseudomonadati</taxon>
        <taxon>Pseudomonadota</taxon>
        <taxon>Alphaproteobacteria</taxon>
        <taxon>Rhodobacterales</taxon>
        <taxon>Roseobacteraceae</taxon>
        <taxon>Salipiger</taxon>
    </lineage>
</organism>
<accession>A0A1G8PUX3</accession>
<dbReference type="AlphaFoldDB" id="A0A1G8PUX3"/>
<dbReference type="RefSeq" id="WP_165616843.1">
    <property type="nucleotide sequence ID" value="NZ_FNEJ01000013.1"/>
</dbReference>